<protein>
    <submittedName>
        <fullName evidence="3">Lipase 2</fullName>
        <ecNumber evidence="3">3.1.1.3</ecNumber>
    </submittedName>
</protein>
<reference evidence="3 4" key="1">
    <citation type="submission" date="2018-11" db="EMBL/GenBank/DDBJ databases">
        <title>Gordonia insulae sp. nov., isolated from an island soil.</title>
        <authorList>
            <person name="Kim Y.S."/>
            <person name="Kim S.B."/>
        </authorList>
    </citation>
    <scope>NUCLEOTIDE SEQUENCE [LARGE SCALE GENOMIC DNA]</scope>
    <source>
        <strain evidence="3 4">MMS17-SY073</strain>
    </source>
</reference>
<keyword evidence="1 3" id="KW-0378">Hydrolase</keyword>
<gene>
    <name evidence="3" type="primary">lip2_2</name>
    <name evidence="3" type="ORF">D7316_03188</name>
</gene>
<evidence type="ECO:0000256" key="1">
    <source>
        <dbReference type="ARBA" id="ARBA00022801"/>
    </source>
</evidence>
<dbReference type="Gene3D" id="3.40.50.1820">
    <property type="entry name" value="alpha/beta hydrolase"/>
    <property type="match status" value="1"/>
</dbReference>
<dbReference type="PANTHER" id="PTHR48081:SF13">
    <property type="entry name" value="ALPHA_BETA HYDROLASE"/>
    <property type="match status" value="1"/>
</dbReference>
<organism evidence="3 4">
    <name type="scientific">Gordonia insulae</name>
    <dbReference type="NCBI Taxonomy" id="2420509"/>
    <lineage>
        <taxon>Bacteria</taxon>
        <taxon>Bacillati</taxon>
        <taxon>Actinomycetota</taxon>
        <taxon>Actinomycetes</taxon>
        <taxon>Mycobacteriales</taxon>
        <taxon>Gordoniaceae</taxon>
        <taxon>Gordonia</taxon>
    </lineage>
</organism>
<feature type="domain" description="BD-FAE-like" evidence="2">
    <location>
        <begin position="26"/>
        <end position="232"/>
    </location>
</feature>
<keyword evidence="4" id="KW-1185">Reference proteome</keyword>
<evidence type="ECO:0000313" key="3">
    <source>
        <dbReference type="EMBL" id="AZG46587.1"/>
    </source>
</evidence>
<name>A0A3G8JND3_9ACTN</name>
<dbReference type="GO" id="GO:0004806">
    <property type="term" value="F:triacylglycerol lipase activity"/>
    <property type="evidence" value="ECO:0007669"/>
    <property type="project" value="UniProtKB-EC"/>
</dbReference>
<dbReference type="SUPFAM" id="SSF53474">
    <property type="entry name" value="alpha/beta-Hydrolases"/>
    <property type="match status" value="1"/>
</dbReference>
<dbReference type="InterPro" id="IPR029058">
    <property type="entry name" value="AB_hydrolase_fold"/>
</dbReference>
<dbReference type="InterPro" id="IPR050300">
    <property type="entry name" value="GDXG_lipolytic_enzyme"/>
</dbReference>
<dbReference type="RefSeq" id="WP_197718246.1">
    <property type="nucleotide sequence ID" value="NZ_CP033972.1"/>
</dbReference>
<dbReference type="EC" id="3.1.1.3" evidence="3"/>
<proteinExistence type="predicted"/>
<dbReference type="KEGG" id="gom:D7316_03188"/>
<evidence type="ECO:0000313" key="4">
    <source>
        <dbReference type="Proteomes" id="UP000271469"/>
    </source>
</evidence>
<dbReference type="Pfam" id="PF20434">
    <property type="entry name" value="BD-FAE"/>
    <property type="match status" value="1"/>
</dbReference>
<dbReference type="AlphaFoldDB" id="A0A3G8JND3"/>
<accession>A0A3G8JND3</accession>
<evidence type="ECO:0000259" key="2">
    <source>
        <dbReference type="Pfam" id="PF20434"/>
    </source>
</evidence>
<dbReference type="EMBL" id="CP033972">
    <property type="protein sequence ID" value="AZG46587.1"/>
    <property type="molecule type" value="Genomic_DNA"/>
</dbReference>
<dbReference type="PANTHER" id="PTHR48081">
    <property type="entry name" value="AB HYDROLASE SUPERFAMILY PROTEIN C4A8.06C"/>
    <property type="match status" value="1"/>
</dbReference>
<sequence>MRSSGIVRRDLVYARREAGDLHLDLVTPGAPVPAPVIVFLHGGGWFTSDRTLCPDLVRHFCERGFAMASIDYRLSGQAHFPAQLHDVRAAIRHLRDGASDLGLDPTRIGVWGASAGGHLAALTGLFSAVDQLPGEGPTTGDAGVQAVAESYGPATLVPGEIEPGLPLPGVTSPAESPEGRLIGGDPADLPDAARAASPLHHVTAGAPPFQISHGTGDLLVAADHSRRLYDALADAGVEVDLYLVDGFQHGFLNPPNRSDVPSPPVMDDGRLDAEGPAAALHLSARDTVRTEDRTTFAFDDIGDFFARHLAAPAPRAMNTTSGGIR</sequence>
<dbReference type="Proteomes" id="UP000271469">
    <property type="component" value="Chromosome"/>
</dbReference>
<dbReference type="InterPro" id="IPR049492">
    <property type="entry name" value="BD-FAE-like_dom"/>
</dbReference>